<feature type="domain" description="MlaB-like STAS" evidence="1">
    <location>
        <begin position="60"/>
        <end position="140"/>
    </location>
</feature>
<dbReference type="AlphaFoldDB" id="A0A316G3H9"/>
<dbReference type="InterPro" id="IPR036513">
    <property type="entry name" value="STAS_dom_sf"/>
</dbReference>
<evidence type="ECO:0000313" key="2">
    <source>
        <dbReference type="EMBL" id="PWK48947.1"/>
    </source>
</evidence>
<sequence>MEVEQLYRLRLGHVGLHGRPFREGGSAVITDDSGTTVLTVSRGAESGHGEGAPAVPWTVVAVDGDVDQDTAPLLRDVLTQAFGDRESGRETVCCDLTRVTFFGAAAANLVLRMHLDAVAAEQCLVLRGATVMTDRVLAIVDPDRILVRS</sequence>
<dbReference type="EMBL" id="QGGR01000005">
    <property type="protein sequence ID" value="PWK48947.1"/>
    <property type="molecule type" value="Genomic_DNA"/>
</dbReference>
<dbReference type="Proteomes" id="UP000245697">
    <property type="component" value="Unassembled WGS sequence"/>
</dbReference>
<reference evidence="2 3" key="1">
    <citation type="submission" date="2018-05" db="EMBL/GenBank/DDBJ databases">
        <title>Genomic Encyclopedia of Archaeal and Bacterial Type Strains, Phase II (KMG-II): from individual species to whole genera.</title>
        <authorList>
            <person name="Goeker M."/>
        </authorList>
    </citation>
    <scope>NUCLEOTIDE SEQUENCE [LARGE SCALE GENOMIC DNA]</scope>
    <source>
        <strain evidence="2 3">DSM 45184</strain>
    </source>
</reference>
<dbReference type="CDD" id="cd07043">
    <property type="entry name" value="STAS_anti-anti-sigma_factors"/>
    <property type="match status" value="1"/>
</dbReference>
<evidence type="ECO:0000259" key="1">
    <source>
        <dbReference type="Pfam" id="PF13466"/>
    </source>
</evidence>
<proteinExistence type="predicted"/>
<name>A0A316G3H9_9ACTN</name>
<dbReference type="InterPro" id="IPR058548">
    <property type="entry name" value="MlaB-like_STAS"/>
</dbReference>
<dbReference type="SUPFAM" id="SSF52091">
    <property type="entry name" value="SpoIIaa-like"/>
    <property type="match status" value="1"/>
</dbReference>
<keyword evidence="3" id="KW-1185">Reference proteome</keyword>
<evidence type="ECO:0000313" key="3">
    <source>
        <dbReference type="Proteomes" id="UP000245697"/>
    </source>
</evidence>
<dbReference type="Pfam" id="PF13466">
    <property type="entry name" value="STAS_2"/>
    <property type="match status" value="1"/>
</dbReference>
<comment type="caution">
    <text evidence="2">The sequence shown here is derived from an EMBL/GenBank/DDBJ whole genome shotgun (WGS) entry which is preliminary data.</text>
</comment>
<organism evidence="2 3">
    <name type="scientific">Actinoplanes xinjiangensis</name>
    <dbReference type="NCBI Taxonomy" id="512350"/>
    <lineage>
        <taxon>Bacteria</taxon>
        <taxon>Bacillati</taxon>
        <taxon>Actinomycetota</taxon>
        <taxon>Actinomycetes</taxon>
        <taxon>Micromonosporales</taxon>
        <taxon>Micromonosporaceae</taxon>
        <taxon>Actinoplanes</taxon>
    </lineage>
</organism>
<gene>
    <name evidence="2" type="ORF">BC793_105298</name>
</gene>
<dbReference type="Gene3D" id="3.30.750.24">
    <property type="entry name" value="STAS domain"/>
    <property type="match status" value="1"/>
</dbReference>
<accession>A0A316G3H9</accession>
<protein>
    <submittedName>
        <fullName evidence="2">STAS domain-containing protein</fullName>
    </submittedName>
</protein>